<dbReference type="Proteomes" id="UP000518605">
    <property type="component" value="Unassembled WGS sequence"/>
</dbReference>
<proteinExistence type="predicted"/>
<gene>
    <name evidence="1" type="ORF">FHS16_004264</name>
</gene>
<keyword evidence="2" id="KW-1185">Reference proteome</keyword>
<dbReference type="EMBL" id="JACHXW010000014">
    <property type="protein sequence ID" value="MBB3154188.1"/>
    <property type="molecule type" value="Genomic_DNA"/>
</dbReference>
<evidence type="ECO:0000313" key="2">
    <source>
        <dbReference type="Proteomes" id="UP000518605"/>
    </source>
</evidence>
<evidence type="ECO:0008006" key="3">
    <source>
        <dbReference type="Google" id="ProtNLM"/>
    </source>
</evidence>
<reference evidence="1 2" key="1">
    <citation type="submission" date="2020-08" db="EMBL/GenBank/DDBJ databases">
        <title>Genomic Encyclopedia of Type Strains, Phase III (KMG-III): the genomes of soil and plant-associated and newly described type strains.</title>
        <authorList>
            <person name="Whitman W."/>
        </authorList>
    </citation>
    <scope>NUCLEOTIDE SEQUENCE [LARGE SCALE GENOMIC DNA]</scope>
    <source>
        <strain evidence="1 2">CECT 8234</strain>
    </source>
</reference>
<protein>
    <recommendedName>
        <fullName evidence="3">Butirosin biosynthesis protein H N-terminal domain-containing protein</fullName>
    </recommendedName>
</protein>
<comment type="caution">
    <text evidence="1">The sequence shown here is derived from an EMBL/GenBank/DDBJ whole genome shotgun (WGS) entry which is preliminary data.</text>
</comment>
<name>A0A7W5CAI9_9BACL</name>
<accession>A0A7W5CAI9</accession>
<sequence>MILNQEPLLSELPELHYATWAGENCATALACTILQAYNKPFQWIFSDNWNFYYHSVEQISAYESKHMNNPILWNAHELFGMNLTVLQEKDFNCLLEKLPQHKHLLISGESFYLPWCYGYQTSRNDYHMFAVQNYDEWNQQMLVWSIHHQGYVPVQIIKQSFERPGASAFAITPPVKAIQDSVLLRQLQITLDKIIGATTLNYTSGLKGLITLKEHLAQAPTPSSAYAMLWFVQFKDIIRLKVSYIEFLHYLQQHETSPLYQSIPPELVRQFMKAVSHFTAFRNILTKTVFNNSYSRVTVIRQLERAIEAEYECANMLEKYLLA</sequence>
<dbReference type="AlphaFoldDB" id="A0A7W5CAI9"/>
<dbReference type="RefSeq" id="WP_183567158.1">
    <property type="nucleotide sequence ID" value="NZ_CBCSLB010000014.1"/>
</dbReference>
<evidence type="ECO:0000313" key="1">
    <source>
        <dbReference type="EMBL" id="MBB3154188.1"/>
    </source>
</evidence>
<organism evidence="1 2">
    <name type="scientific">Paenibacillus endophyticus</name>
    <dbReference type="NCBI Taxonomy" id="1294268"/>
    <lineage>
        <taxon>Bacteria</taxon>
        <taxon>Bacillati</taxon>
        <taxon>Bacillota</taxon>
        <taxon>Bacilli</taxon>
        <taxon>Bacillales</taxon>
        <taxon>Paenibacillaceae</taxon>
        <taxon>Paenibacillus</taxon>
    </lineage>
</organism>